<proteinExistence type="predicted"/>
<dbReference type="KEGG" id="slia:HA039_07505"/>
<organism evidence="1 2">
    <name type="scientific">Streptomyces liangshanensis</name>
    <dbReference type="NCBI Taxonomy" id="2717324"/>
    <lineage>
        <taxon>Bacteria</taxon>
        <taxon>Bacillati</taxon>
        <taxon>Actinomycetota</taxon>
        <taxon>Actinomycetes</taxon>
        <taxon>Kitasatosporales</taxon>
        <taxon>Streptomycetaceae</taxon>
        <taxon>Streptomyces</taxon>
    </lineage>
</organism>
<dbReference type="Proteomes" id="UP000501179">
    <property type="component" value="Chromosome"/>
</dbReference>
<protein>
    <submittedName>
        <fullName evidence="1">Uncharacterized protein</fullName>
    </submittedName>
</protein>
<dbReference type="AlphaFoldDB" id="A0A6G9GVE2"/>
<reference evidence="1 2" key="1">
    <citation type="submission" date="2020-03" db="EMBL/GenBank/DDBJ databases">
        <title>A novel species.</title>
        <authorList>
            <person name="Gao J."/>
        </authorList>
    </citation>
    <scope>NUCLEOTIDE SEQUENCE [LARGE SCALE GENOMIC DNA]</scope>
    <source>
        <strain evidence="1 2">QMT-12</strain>
    </source>
</reference>
<gene>
    <name evidence="1" type="ORF">HA039_07505</name>
</gene>
<evidence type="ECO:0000313" key="2">
    <source>
        <dbReference type="Proteomes" id="UP000501179"/>
    </source>
</evidence>
<accession>A0A6G9GVE2</accession>
<keyword evidence="2" id="KW-1185">Reference proteome</keyword>
<evidence type="ECO:0000313" key="1">
    <source>
        <dbReference type="EMBL" id="QIQ02164.1"/>
    </source>
</evidence>
<dbReference type="EMBL" id="CP050177">
    <property type="protein sequence ID" value="QIQ02164.1"/>
    <property type="molecule type" value="Genomic_DNA"/>
</dbReference>
<name>A0A6G9GVE2_9ACTN</name>
<dbReference type="RefSeq" id="WP_167025632.1">
    <property type="nucleotide sequence ID" value="NZ_CP050177.1"/>
</dbReference>
<sequence>MSKNWVAAVCAGLTVEPRPALFVKCRDARVPARAGRPAWQSPYGPPPRRAHRGRWAAAPVVARSRSALRGGQLCRRCD</sequence>